<dbReference type="EMBL" id="CP144698">
    <property type="protein sequence ID" value="WVZ17363.1"/>
    <property type="molecule type" value="Genomic_DNA"/>
</dbReference>
<dbReference type="PANTHER" id="PTHR35117:SF1">
    <property type="entry name" value="MYOSIN-M HEAVY PROTEIN"/>
    <property type="match status" value="1"/>
</dbReference>
<dbReference type="InterPro" id="IPR006594">
    <property type="entry name" value="LisH"/>
</dbReference>
<protein>
    <recommendedName>
        <fullName evidence="3">LisH domain-containing protein</fullName>
    </recommendedName>
</protein>
<reference evidence="1 2" key="1">
    <citation type="journal article" date="2023" name="Life. Sci Alliance">
        <title>Evolutionary insights into 3D genome organization and epigenetic landscape of Vigna mungo.</title>
        <authorList>
            <person name="Junaid A."/>
            <person name="Singh B."/>
            <person name="Bhatia S."/>
        </authorList>
    </citation>
    <scope>NUCLEOTIDE SEQUENCE [LARGE SCALE GENOMIC DNA]</scope>
    <source>
        <strain evidence="1">Urdbean</strain>
    </source>
</reference>
<proteinExistence type="predicted"/>
<accession>A0AAQ3NZV8</accession>
<dbReference type="Proteomes" id="UP001374535">
    <property type="component" value="Chromosome 3"/>
</dbReference>
<name>A0AAQ3NZV8_VIGMU</name>
<dbReference type="AlphaFoldDB" id="A0AAQ3NZV8"/>
<gene>
    <name evidence="1" type="ORF">V8G54_010345</name>
</gene>
<dbReference type="PANTHER" id="PTHR35117">
    <property type="entry name" value="MYOSIN-M HEAVY PROTEIN"/>
    <property type="match status" value="1"/>
</dbReference>
<evidence type="ECO:0000313" key="1">
    <source>
        <dbReference type="EMBL" id="WVZ17363.1"/>
    </source>
</evidence>
<dbReference type="PROSITE" id="PS50896">
    <property type="entry name" value="LISH"/>
    <property type="match status" value="1"/>
</dbReference>
<evidence type="ECO:0008006" key="3">
    <source>
        <dbReference type="Google" id="ProtNLM"/>
    </source>
</evidence>
<organism evidence="1 2">
    <name type="scientific">Vigna mungo</name>
    <name type="common">Black gram</name>
    <name type="synonym">Phaseolus mungo</name>
    <dbReference type="NCBI Taxonomy" id="3915"/>
    <lineage>
        <taxon>Eukaryota</taxon>
        <taxon>Viridiplantae</taxon>
        <taxon>Streptophyta</taxon>
        <taxon>Embryophyta</taxon>
        <taxon>Tracheophyta</taxon>
        <taxon>Spermatophyta</taxon>
        <taxon>Magnoliopsida</taxon>
        <taxon>eudicotyledons</taxon>
        <taxon>Gunneridae</taxon>
        <taxon>Pentapetalae</taxon>
        <taxon>rosids</taxon>
        <taxon>fabids</taxon>
        <taxon>Fabales</taxon>
        <taxon>Fabaceae</taxon>
        <taxon>Papilionoideae</taxon>
        <taxon>50 kb inversion clade</taxon>
        <taxon>NPAAA clade</taxon>
        <taxon>indigoferoid/millettioid clade</taxon>
        <taxon>Phaseoleae</taxon>
        <taxon>Vigna</taxon>
    </lineage>
</organism>
<evidence type="ECO:0000313" key="2">
    <source>
        <dbReference type="Proteomes" id="UP001374535"/>
    </source>
</evidence>
<keyword evidence="2" id="KW-1185">Reference proteome</keyword>
<sequence>MTCAKGNVPEALIAFIVDRYLYRNQFSQTRATFCNEASTLFIDAPANENLLSFEGIVDQYIFMKNQNILLEKQNAMLMQEKHKIQMLLQVLQNVLDSFHARSSPLSNAQAMIQNSAISTDTVFRILSNSSQCDTHLPLPSHVSQPTEISPAATSNEEAIVPCYNVISTNRVMVQHVKQRVYKEDNHVISPIEPYSYQTNNADTNQTSTRTLDKPFLNEIPTSESEEDRDNWANLDFSNIGLDDCFQN</sequence>